<organism evidence="1 2">
    <name type="scientific">Ktedonosporobacter rubrisoli</name>
    <dbReference type="NCBI Taxonomy" id="2509675"/>
    <lineage>
        <taxon>Bacteria</taxon>
        <taxon>Bacillati</taxon>
        <taxon>Chloroflexota</taxon>
        <taxon>Ktedonobacteria</taxon>
        <taxon>Ktedonobacterales</taxon>
        <taxon>Ktedonosporobacteraceae</taxon>
        <taxon>Ktedonosporobacter</taxon>
    </lineage>
</organism>
<proteinExistence type="predicted"/>
<dbReference type="Proteomes" id="UP000290365">
    <property type="component" value="Chromosome"/>
</dbReference>
<dbReference type="RefSeq" id="WP_129887083.1">
    <property type="nucleotide sequence ID" value="NZ_CP035758.1"/>
</dbReference>
<dbReference type="KEGG" id="kbs:EPA93_10235"/>
<dbReference type="OrthoDB" id="5295961at2"/>
<protein>
    <submittedName>
        <fullName evidence="1">Uncharacterized protein</fullName>
    </submittedName>
</protein>
<evidence type="ECO:0000313" key="1">
    <source>
        <dbReference type="EMBL" id="QBD76366.1"/>
    </source>
</evidence>
<evidence type="ECO:0000313" key="2">
    <source>
        <dbReference type="Proteomes" id="UP000290365"/>
    </source>
</evidence>
<name>A0A4P6JNP7_KTERU</name>
<dbReference type="EMBL" id="CP035758">
    <property type="protein sequence ID" value="QBD76366.1"/>
    <property type="molecule type" value="Genomic_DNA"/>
</dbReference>
<sequence>MLALYHQYPLDMRGEVLYPLNTLKYLYPDIYEREILKYQDHPNREDLPKRVIPLLNCLWNDVVQCSPIHPHLVYLALRERGFPVQPDRAFWQIPLSALADVPIAVVGYPRNPLGQEHAHWLDRSTYCELDAVPAETLAWYDYLAQQKKLVGIFQGIPHVMVQGPISVLHARKIHWGELPM</sequence>
<dbReference type="AlphaFoldDB" id="A0A4P6JNP7"/>
<gene>
    <name evidence="1" type="ORF">EPA93_10235</name>
</gene>
<accession>A0A4P6JNP7</accession>
<keyword evidence="2" id="KW-1185">Reference proteome</keyword>
<reference evidence="1 2" key="1">
    <citation type="submission" date="2019-01" db="EMBL/GenBank/DDBJ databases">
        <title>Ktedonosporobacter rubrisoli SCAWS-G2.</title>
        <authorList>
            <person name="Huang Y."/>
            <person name="Yan B."/>
        </authorList>
    </citation>
    <scope>NUCLEOTIDE SEQUENCE [LARGE SCALE GENOMIC DNA]</scope>
    <source>
        <strain evidence="1 2">SCAWS-G2</strain>
    </source>
</reference>